<dbReference type="InterPro" id="IPR003439">
    <property type="entry name" value="ABC_transporter-like_ATP-bd"/>
</dbReference>
<gene>
    <name evidence="9" type="ORF">F8153_04850</name>
</gene>
<evidence type="ECO:0000256" key="4">
    <source>
        <dbReference type="ARBA" id="ARBA00022741"/>
    </source>
</evidence>
<sequence>MSYIQFDNVIRRYSHNIAVDQISFGIERGEVFGLLGPNGAGKSTTIKMLAGLLKPNSGEIFIDGISVIKNPIEAKKKLGLVPQDIAIYTNLSAIENVTFFGSLYGLKGSELKEKVQEALSFTGLTEKAKEKPKKFSGGMKRRLNIACALVHNPEIIIMDEPTVGIDPQSRNHILNSIMELNNRGTTVIYTSHYMEEVEAICNRIGIIDEGRLIALGSKQQLKQKASTKEKILVEAHDYNDRALRNIKELPGVIHVDSKEGLIEIIAEEPQERLQDIIFMLVKDEGKLKNISIKEINLENVFLELTGRNLRD</sequence>
<dbReference type="GO" id="GO:0016020">
    <property type="term" value="C:membrane"/>
    <property type="evidence" value="ECO:0007669"/>
    <property type="project" value="UniProtKB-SubCell"/>
</dbReference>
<dbReference type="RefSeq" id="WP_151865235.1">
    <property type="nucleotide sequence ID" value="NZ_WBZB01000013.1"/>
</dbReference>
<dbReference type="PANTHER" id="PTHR43582">
    <property type="entry name" value="LINEARMYCIN RESISTANCE ATP-BINDING PROTEIN LNRL"/>
    <property type="match status" value="1"/>
</dbReference>
<evidence type="ECO:0000256" key="2">
    <source>
        <dbReference type="ARBA" id="ARBA00022448"/>
    </source>
</evidence>
<dbReference type="Proteomes" id="UP000465601">
    <property type="component" value="Unassembled WGS sequence"/>
</dbReference>
<reference evidence="9 10" key="1">
    <citation type="submission" date="2019-10" db="EMBL/GenBank/DDBJ databases">
        <title>Alkaliphilus serpentinus sp. nov. and Alkaliphilus pronyensis sp. nov., two novel anaerobic alkaliphilic species isolated from the serpentinized-hosted hydrothermal field of the Prony Bay (New Caledonia).</title>
        <authorList>
            <person name="Postec A."/>
        </authorList>
    </citation>
    <scope>NUCLEOTIDE SEQUENCE [LARGE SCALE GENOMIC DNA]</scope>
    <source>
        <strain evidence="9 10">LacT</strain>
    </source>
</reference>
<evidence type="ECO:0000313" key="9">
    <source>
        <dbReference type="EMBL" id="KAB3531507.1"/>
    </source>
</evidence>
<proteinExistence type="predicted"/>
<dbReference type="InterPro" id="IPR027417">
    <property type="entry name" value="P-loop_NTPase"/>
</dbReference>
<keyword evidence="3" id="KW-0812">Transmembrane</keyword>
<protein>
    <submittedName>
        <fullName evidence="9">ABC transporter ATP-binding protein</fullName>
    </submittedName>
</protein>
<keyword evidence="7" id="KW-0472">Membrane</keyword>
<feature type="domain" description="ABC transporter" evidence="8">
    <location>
        <begin position="4"/>
        <end position="234"/>
    </location>
</feature>
<dbReference type="InterPro" id="IPR003593">
    <property type="entry name" value="AAA+_ATPase"/>
</dbReference>
<dbReference type="OrthoDB" id="9804819at2"/>
<dbReference type="AlphaFoldDB" id="A0A833HQ58"/>
<dbReference type="GO" id="GO:0005524">
    <property type="term" value="F:ATP binding"/>
    <property type="evidence" value="ECO:0007669"/>
    <property type="project" value="UniProtKB-KW"/>
</dbReference>
<organism evidence="9 10">
    <name type="scientific">Alkaliphilus serpentinus</name>
    <dbReference type="NCBI Taxonomy" id="1482731"/>
    <lineage>
        <taxon>Bacteria</taxon>
        <taxon>Bacillati</taxon>
        <taxon>Bacillota</taxon>
        <taxon>Clostridia</taxon>
        <taxon>Peptostreptococcales</taxon>
        <taxon>Natronincolaceae</taxon>
        <taxon>Alkaliphilus</taxon>
    </lineage>
</organism>
<evidence type="ECO:0000313" key="10">
    <source>
        <dbReference type="Proteomes" id="UP000465601"/>
    </source>
</evidence>
<comment type="subcellular location">
    <subcellularLocation>
        <location evidence="1">Membrane</location>
        <topology evidence="1">Multi-pass membrane protein</topology>
    </subcellularLocation>
</comment>
<accession>A0A833HQ58</accession>
<dbReference type="Gene3D" id="3.40.50.300">
    <property type="entry name" value="P-loop containing nucleotide triphosphate hydrolases"/>
    <property type="match status" value="1"/>
</dbReference>
<evidence type="ECO:0000256" key="3">
    <source>
        <dbReference type="ARBA" id="ARBA00022692"/>
    </source>
</evidence>
<keyword evidence="6" id="KW-1133">Transmembrane helix</keyword>
<keyword evidence="10" id="KW-1185">Reference proteome</keyword>
<name>A0A833HQ58_9FIRM</name>
<dbReference type="FunFam" id="3.40.50.300:FF:000335">
    <property type="entry name" value="ATP binding cassette subfamily A member 5"/>
    <property type="match status" value="1"/>
</dbReference>
<keyword evidence="5 9" id="KW-0067">ATP-binding</keyword>
<comment type="caution">
    <text evidence="9">The sequence shown here is derived from an EMBL/GenBank/DDBJ whole genome shotgun (WGS) entry which is preliminary data.</text>
</comment>
<evidence type="ECO:0000256" key="7">
    <source>
        <dbReference type="ARBA" id="ARBA00023136"/>
    </source>
</evidence>
<dbReference type="PROSITE" id="PS50893">
    <property type="entry name" value="ABC_TRANSPORTER_2"/>
    <property type="match status" value="1"/>
</dbReference>
<dbReference type="PROSITE" id="PS00211">
    <property type="entry name" value="ABC_TRANSPORTER_1"/>
    <property type="match status" value="1"/>
</dbReference>
<keyword evidence="4" id="KW-0547">Nucleotide-binding</keyword>
<evidence type="ECO:0000256" key="6">
    <source>
        <dbReference type="ARBA" id="ARBA00022989"/>
    </source>
</evidence>
<evidence type="ECO:0000256" key="5">
    <source>
        <dbReference type="ARBA" id="ARBA00022840"/>
    </source>
</evidence>
<dbReference type="EMBL" id="WBZB01000013">
    <property type="protein sequence ID" value="KAB3531507.1"/>
    <property type="molecule type" value="Genomic_DNA"/>
</dbReference>
<dbReference type="GO" id="GO:0016887">
    <property type="term" value="F:ATP hydrolysis activity"/>
    <property type="evidence" value="ECO:0007669"/>
    <property type="project" value="InterPro"/>
</dbReference>
<dbReference type="PANTHER" id="PTHR43582:SF2">
    <property type="entry name" value="LINEARMYCIN RESISTANCE ATP-BINDING PROTEIN LNRL"/>
    <property type="match status" value="1"/>
</dbReference>
<dbReference type="SMART" id="SM00382">
    <property type="entry name" value="AAA"/>
    <property type="match status" value="1"/>
</dbReference>
<evidence type="ECO:0000259" key="8">
    <source>
        <dbReference type="PROSITE" id="PS50893"/>
    </source>
</evidence>
<dbReference type="Pfam" id="PF00005">
    <property type="entry name" value="ABC_tran"/>
    <property type="match status" value="1"/>
</dbReference>
<dbReference type="InterPro" id="IPR017871">
    <property type="entry name" value="ABC_transporter-like_CS"/>
</dbReference>
<dbReference type="SUPFAM" id="SSF52540">
    <property type="entry name" value="P-loop containing nucleoside triphosphate hydrolases"/>
    <property type="match status" value="1"/>
</dbReference>
<keyword evidence="2" id="KW-0813">Transport</keyword>
<evidence type="ECO:0000256" key="1">
    <source>
        <dbReference type="ARBA" id="ARBA00004141"/>
    </source>
</evidence>